<name>A0A2S3U6G3_LACPN</name>
<reference evidence="2 3" key="1">
    <citation type="submission" date="2017-06" db="EMBL/GenBank/DDBJ databases">
        <title>Genome sequence of Lactobacillus plantarum subsp. plantarum strain SRCM101258.</title>
        <authorList>
            <person name="Cho S.H."/>
        </authorList>
    </citation>
    <scope>NUCLEOTIDE SEQUENCE [LARGE SCALE GENOMIC DNA]</scope>
    <source>
        <strain evidence="2 3">SRCM101258</strain>
    </source>
</reference>
<gene>
    <name evidence="2" type="ORF">S101258_01431</name>
</gene>
<keyword evidence="1" id="KW-0472">Membrane</keyword>
<evidence type="ECO:0000313" key="2">
    <source>
        <dbReference type="EMBL" id="POD85223.1"/>
    </source>
</evidence>
<comment type="caution">
    <text evidence="2">The sequence shown here is derived from an EMBL/GenBank/DDBJ whole genome shotgun (WGS) entry which is preliminary data.</text>
</comment>
<keyword evidence="1" id="KW-1133">Transmembrane helix</keyword>
<proteinExistence type="predicted"/>
<protein>
    <submittedName>
        <fullName evidence="2">Uncharacterized protein</fullName>
    </submittedName>
</protein>
<dbReference type="AlphaFoldDB" id="A0A2S3U6G3"/>
<dbReference type="EMBL" id="NKCZ01000096">
    <property type="protein sequence ID" value="POD85223.1"/>
    <property type="molecule type" value="Genomic_DNA"/>
</dbReference>
<feature type="transmembrane region" description="Helical" evidence="1">
    <location>
        <begin position="26"/>
        <end position="46"/>
    </location>
</feature>
<evidence type="ECO:0000313" key="3">
    <source>
        <dbReference type="Proteomes" id="UP000236990"/>
    </source>
</evidence>
<organism evidence="2 3">
    <name type="scientific">Lactiplantibacillus plantarum subsp. plantarum</name>
    <dbReference type="NCBI Taxonomy" id="337330"/>
    <lineage>
        <taxon>Bacteria</taxon>
        <taxon>Bacillati</taxon>
        <taxon>Bacillota</taxon>
        <taxon>Bacilli</taxon>
        <taxon>Lactobacillales</taxon>
        <taxon>Lactobacillaceae</taxon>
        <taxon>Lactiplantibacillus</taxon>
    </lineage>
</organism>
<evidence type="ECO:0000256" key="1">
    <source>
        <dbReference type="SAM" id="Phobius"/>
    </source>
</evidence>
<dbReference type="Proteomes" id="UP000236990">
    <property type="component" value="Unassembled WGS sequence"/>
</dbReference>
<keyword evidence="1" id="KW-0812">Transmembrane</keyword>
<accession>A0A2S3U6G3</accession>
<sequence>MKKIFSDLKIIRIYGLAFFIEKHPRFTRIISAVLSAMVTSLACLLLKKLL</sequence>